<evidence type="ECO:0000256" key="1">
    <source>
        <dbReference type="SAM" id="MobiDB-lite"/>
    </source>
</evidence>
<feature type="compositionally biased region" description="Basic and acidic residues" evidence="1">
    <location>
        <begin position="31"/>
        <end position="64"/>
    </location>
</feature>
<protein>
    <submittedName>
        <fullName evidence="2">Uncharacterized protein</fullName>
    </submittedName>
</protein>
<dbReference type="Proteomes" id="UP000237295">
    <property type="component" value="Unassembled WGS sequence"/>
</dbReference>
<dbReference type="AlphaFoldDB" id="A0AAE5S471"/>
<gene>
    <name evidence="2" type="ORF">CXB42_23280</name>
</gene>
<dbReference type="EMBL" id="NBAQ01000017">
    <property type="protein sequence ID" value="POQ01231.1"/>
    <property type="molecule type" value="Genomic_DNA"/>
</dbReference>
<reference evidence="2 3" key="1">
    <citation type="submission" date="2017-03" db="EMBL/GenBank/DDBJ databases">
        <authorList>
            <person name="Hulin M.T."/>
        </authorList>
    </citation>
    <scope>NUCLEOTIDE SEQUENCE [LARGE SCALE GENOMIC DNA]</scope>
    <source>
        <strain evidence="2 3">5264</strain>
    </source>
</reference>
<comment type="caution">
    <text evidence="2">The sequence shown here is derived from an EMBL/GenBank/DDBJ whole genome shotgun (WGS) entry which is preliminary data.</text>
</comment>
<proteinExistence type="predicted"/>
<evidence type="ECO:0000313" key="2">
    <source>
        <dbReference type="EMBL" id="POQ01231.1"/>
    </source>
</evidence>
<evidence type="ECO:0000313" key="3">
    <source>
        <dbReference type="Proteomes" id="UP000237295"/>
    </source>
</evidence>
<accession>A0AAE5S471</accession>
<sequence length="73" mass="8119">MIIGIQCESLVLDGLGKTPGAALKEAIEHQFAKADANPEPKTYRETEETEETKEPKNQRTKESKNQSNALKSF</sequence>
<name>A0AAE5S471_PSESY</name>
<organism evidence="2 3">
    <name type="scientific">Pseudomonas syringae pv. syringae</name>
    <dbReference type="NCBI Taxonomy" id="321"/>
    <lineage>
        <taxon>Bacteria</taxon>
        <taxon>Pseudomonadati</taxon>
        <taxon>Pseudomonadota</taxon>
        <taxon>Gammaproteobacteria</taxon>
        <taxon>Pseudomonadales</taxon>
        <taxon>Pseudomonadaceae</taxon>
        <taxon>Pseudomonas</taxon>
        <taxon>Pseudomonas syringae</taxon>
    </lineage>
</organism>
<feature type="region of interest" description="Disordered" evidence="1">
    <location>
        <begin position="31"/>
        <end position="73"/>
    </location>
</feature>